<dbReference type="SUPFAM" id="SSF47823">
    <property type="entry name" value="lambda integrase-like, N-terminal domain"/>
    <property type="match status" value="1"/>
</dbReference>
<dbReference type="Gene3D" id="1.10.443.10">
    <property type="entry name" value="Intergrase catalytic core"/>
    <property type="match status" value="1"/>
</dbReference>
<evidence type="ECO:0000313" key="3">
    <source>
        <dbReference type="EMBL" id="MFD4217668.1"/>
    </source>
</evidence>
<keyword evidence="1" id="KW-0238">DNA-binding</keyword>
<dbReference type="SUPFAM" id="SSF56349">
    <property type="entry name" value="DNA breaking-rejoining enzymes"/>
    <property type="match status" value="1"/>
</dbReference>
<dbReference type="InterPro" id="IPR011010">
    <property type="entry name" value="DNA_brk_join_enz"/>
</dbReference>
<dbReference type="InterPro" id="IPR010998">
    <property type="entry name" value="Integrase_recombinase_N"/>
</dbReference>
<evidence type="ECO:0008006" key="5">
    <source>
        <dbReference type="Google" id="ProtNLM"/>
    </source>
</evidence>
<comment type="caution">
    <text evidence="3">The sequence shown here is derived from an EMBL/GenBank/DDBJ whole genome shotgun (WGS) entry which is preliminary data.</text>
</comment>
<protein>
    <recommendedName>
        <fullName evidence="5">Integrase</fullName>
    </recommendedName>
</protein>
<dbReference type="Proteomes" id="UP001598251">
    <property type="component" value="Unassembled WGS sequence"/>
</dbReference>
<dbReference type="Gene3D" id="1.10.150.130">
    <property type="match status" value="1"/>
</dbReference>
<dbReference type="InterPro" id="IPR013762">
    <property type="entry name" value="Integrase-like_cat_sf"/>
</dbReference>
<dbReference type="RefSeq" id="WP_382917936.1">
    <property type="nucleotide sequence ID" value="NZ_JBHXOF010000035.1"/>
</dbReference>
<sequence length="417" mass="45581">MRPRVVDGTAGSALAGRVRTPSGRTLAAATARRIRESRPANTRRAHESRTNLFAAWCRDHGRIATDPGTVPDWAGYLADRQHPADTIAAYVGPVAASLALSGHPLDAEDRAYVEAVIRHRSTEEATDPDRSGDALQAAECSREDLAAMLATLDRSTVVGMRDAAALCLDWYMAGRASEPAALDVLDVRPCTVPLLDAATGELLDRDGLVVTVRRSKTNPYGRTRDTVRLLAQDGDPTCPVAAWRAWTEVLDGHGVTSGPLLRRVKHGRLTTAGRPPADARRAGGIGDRTIRNLIARCARAAGLVRPLTAEERALLSTRAGDKLLAAAESDAEREALRMDLRIRRRRLRQSLPRWSGHSMRRGRLRHWQRRGVPRHVAERQARYAPGSKAIARYWDDTVAWSEHPDMPAGLRAPSPAN</sequence>
<name>A0ABW6ERU2_9ACTN</name>
<dbReference type="EMBL" id="JBHXOF010000035">
    <property type="protein sequence ID" value="MFD4217668.1"/>
    <property type="molecule type" value="Genomic_DNA"/>
</dbReference>
<reference evidence="3 4" key="1">
    <citation type="submission" date="2024-09" db="EMBL/GenBank/DDBJ databases">
        <title>The Natural Products Discovery Center: Release of the First 8490 Sequenced Strains for Exploring Actinobacteria Biosynthetic Diversity.</title>
        <authorList>
            <person name="Kalkreuter E."/>
            <person name="Kautsar S.A."/>
            <person name="Yang D."/>
            <person name="Bader C.D."/>
            <person name="Teijaro C.N."/>
            <person name="Fluegel L."/>
            <person name="Davis C.M."/>
            <person name="Simpson J.R."/>
            <person name="Lauterbach L."/>
            <person name="Steele A.D."/>
            <person name="Gui C."/>
            <person name="Meng S."/>
            <person name="Li G."/>
            <person name="Viehrig K."/>
            <person name="Ye F."/>
            <person name="Su P."/>
            <person name="Kiefer A.F."/>
            <person name="Nichols A."/>
            <person name="Cepeda A.J."/>
            <person name="Yan W."/>
            <person name="Fan B."/>
            <person name="Jiang Y."/>
            <person name="Adhikari A."/>
            <person name="Zheng C.-J."/>
            <person name="Schuster L."/>
            <person name="Cowan T.M."/>
            <person name="Smanski M.J."/>
            <person name="Chevrette M.G."/>
            <person name="De Carvalho L.P.S."/>
            <person name="Shen B."/>
        </authorList>
    </citation>
    <scope>NUCLEOTIDE SEQUENCE [LARGE SCALE GENOMIC DNA]</scope>
    <source>
        <strain evidence="3 4">NPDC058546</strain>
    </source>
</reference>
<evidence type="ECO:0000256" key="1">
    <source>
        <dbReference type="ARBA" id="ARBA00023125"/>
    </source>
</evidence>
<keyword evidence="4" id="KW-1185">Reference proteome</keyword>
<organism evidence="3 4">
    <name type="scientific">Streptomyces sindenensis</name>
    <dbReference type="NCBI Taxonomy" id="67363"/>
    <lineage>
        <taxon>Bacteria</taxon>
        <taxon>Bacillati</taxon>
        <taxon>Actinomycetota</taxon>
        <taxon>Actinomycetes</taxon>
        <taxon>Kitasatosporales</taxon>
        <taxon>Streptomycetaceae</taxon>
        <taxon>Streptomyces</taxon>
    </lineage>
</organism>
<keyword evidence="2" id="KW-0233">DNA recombination</keyword>
<evidence type="ECO:0000313" key="4">
    <source>
        <dbReference type="Proteomes" id="UP001598251"/>
    </source>
</evidence>
<proteinExistence type="predicted"/>
<gene>
    <name evidence="3" type="ORF">ACFWSS_32860</name>
</gene>
<evidence type="ECO:0000256" key="2">
    <source>
        <dbReference type="ARBA" id="ARBA00023172"/>
    </source>
</evidence>
<accession>A0ABW6ERU2</accession>